<gene>
    <name evidence="6" type="primary">RAT1_2</name>
    <name evidence="6" type="ORF">g.75635</name>
</gene>
<keyword evidence="4" id="KW-0539">Nucleus</keyword>
<proteinExistence type="predicted"/>
<reference evidence="6" key="1">
    <citation type="submission" date="2015-07" db="EMBL/GenBank/DDBJ databases">
        <title>Transcriptome Assembly of Anthurium amnicola.</title>
        <authorList>
            <person name="Suzuki J."/>
        </authorList>
    </citation>
    <scope>NUCLEOTIDE SEQUENCE</scope>
</reference>
<evidence type="ECO:0000256" key="4">
    <source>
        <dbReference type="ARBA" id="ARBA00023242"/>
    </source>
</evidence>
<comment type="subcellular location">
    <subcellularLocation>
        <location evidence="2">Cytoplasm</location>
    </subcellularLocation>
    <subcellularLocation>
        <location evidence="1">Nucleus</location>
    </subcellularLocation>
</comment>
<evidence type="ECO:0000256" key="1">
    <source>
        <dbReference type="ARBA" id="ARBA00004123"/>
    </source>
</evidence>
<protein>
    <submittedName>
        <fullName evidence="6">5'-3' exoribonuclease 2</fullName>
    </submittedName>
</protein>
<accession>A0A1D1YDZ8</accession>
<dbReference type="AlphaFoldDB" id="A0A1D1YDZ8"/>
<feature type="region of interest" description="Disordered" evidence="5">
    <location>
        <begin position="128"/>
        <end position="149"/>
    </location>
</feature>
<organism evidence="6">
    <name type="scientific">Anthurium amnicola</name>
    <dbReference type="NCBI Taxonomy" id="1678845"/>
    <lineage>
        <taxon>Eukaryota</taxon>
        <taxon>Viridiplantae</taxon>
        <taxon>Streptophyta</taxon>
        <taxon>Embryophyta</taxon>
        <taxon>Tracheophyta</taxon>
        <taxon>Spermatophyta</taxon>
        <taxon>Magnoliopsida</taxon>
        <taxon>Liliopsida</taxon>
        <taxon>Araceae</taxon>
        <taxon>Pothoideae</taxon>
        <taxon>Potheae</taxon>
        <taxon>Anthurium</taxon>
    </lineage>
</organism>
<dbReference type="GO" id="GO:0005634">
    <property type="term" value="C:nucleus"/>
    <property type="evidence" value="ECO:0007669"/>
    <property type="project" value="UniProtKB-SubCell"/>
</dbReference>
<evidence type="ECO:0000256" key="2">
    <source>
        <dbReference type="ARBA" id="ARBA00004496"/>
    </source>
</evidence>
<name>A0A1D1YDZ8_9ARAE</name>
<dbReference type="InterPro" id="IPR044159">
    <property type="entry name" value="IQM"/>
</dbReference>
<keyword evidence="3" id="KW-0963">Cytoplasm</keyword>
<dbReference type="PANTHER" id="PTHR31250">
    <property type="entry name" value="IQ DOMAIN-CONTAINING PROTEIN IQM3"/>
    <property type="match status" value="1"/>
</dbReference>
<evidence type="ECO:0000256" key="5">
    <source>
        <dbReference type="SAM" id="MobiDB-lite"/>
    </source>
</evidence>
<dbReference type="PANTHER" id="PTHR31250:SF27">
    <property type="entry name" value="IQ DOMAIN-CONTAINING PROTEIN IQM5"/>
    <property type="match status" value="1"/>
</dbReference>
<evidence type="ECO:0000313" key="6">
    <source>
        <dbReference type="EMBL" id="JAT52859.1"/>
    </source>
</evidence>
<dbReference type="GO" id="GO:0005737">
    <property type="term" value="C:cytoplasm"/>
    <property type="evidence" value="ECO:0007669"/>
    <property type="project" value="UniProtKB-SubCell"/>
</dbReference>
<feature type="region of interest" description="Disordered" evidence="5">
    <location>
        <begin position="198"/>
        <end position="221"/>
    </location>
</feature>
<evidence type="ECO:0000256" key="3">
    <source>
        <dbReference type="ARBA" id="ARBA00022490"/>
    </source>
</evidence>
<sequence length="249" mass="27275">MLVNTVEGSKWIFVLSTSRNLYVGQKKKGTFQHSSFLAGGATTAAGRLVAQEGVLKAIWPYSGHYLPTEENFKEFISFLTDNNVDLTNVKKCSVDDDEFPSSRKGDENEMEVIAAVKDVDSALVKDLGESKTEEHPKGSANTDDHAEKNAKRMGAPGFELAKRVSCKWSTGAGPRIGIVRDYPVDLQMRALEHVSLSPRVTPSPVGSKIPIPSPRPSPRVRLSPRLAYMGFPIPSPTTVSLKLPTPKRR</sequence>
<dbReference type="EMBL" id="GDJX01015077">
    <property type="protein sequence ID" value="JAT52859.1"/>
    <property type="molecule type" value="Transcribed_RNA"/>
</dbReference>